<dbReference type="EMBL" id="JAACNO010003132">
    <property type="protein sequence ID" value="KAF4128300.1"/>
    <property type="molecule type" value="Genomic_DNA"/>
</dbReference>
<gene>
    <name evidence="1" type="ORF">GN958_ATG22493</name>
</gene>
<feature type="non-terminal residue" evidence="1">
    <location>
        <position position="232"/>
    </location>
</feature>
<sequence length="232" mass="26170">MSPKTLEAKKSWCQGFTRRNHLTIRRFAGVLSLSVQWKVSGVSRVRRLKTLSQRPALYTLRTTQQYLSASSGNNVDDNLDTEAMRVAERMRPSTRKRLSPDSASGNDYIIEDENNVTDGSDFALGTTSSSSLNLGTRSTRIPTHTKGKHTSRITTQLFRLRTNKKVGDRNAIIHRTSSDLTPIPETWVRYAKALVCTHAGKYKSRGKGKSARQEYRSTEWYNLQCRVLSGTV</sequence>
<dbReference type="AlphaFoldDB" id="A0A8S9TIZ9"/>
<protein>
    <submittedName>
        <fullName evidence="1">Uncharacterized protein</fullName>
    </submittedName>
</protein>
<organism evidence="1 2">
    <name type="scientific">Phytophthora infestans</name>
    <name type="common">Potato late blight agent</name>
    <name type="synonym">Botrytis infestans</name>
    <dbReference type="NCBI Taxonomy" id="4787"/>
    <lineage>
        <taxon>Eukaryota</taxon>
        <taxon>Sar</taxon>
        <taxon>Stramenopiles</taxon>
        <taxon>Oomycota</taxon>
        <taxon>Peronosporomycetes</taxon>
        <taxon>Peronosporales</taxon>
        <taxon>Peronosporaceae</taxon>
        <taxon>Phytophthora</taxon>
    </lineage>
</organism>
<accession>A0A8S9TIZ9</accession>
<reference evidence="1" key="1">
    <citation type="submission" date="2020-03" db="EMBL/GenBank/DDBJ databases">
        <title>Hybrid Assembly of Korean Phytophthora infestans isolates.</title>
        <authorList>
            <person name="Prokchorchik M."/>
            <person name="Lee Y."/>
            <person name="Seo J."/>
            <person name="Cho J.-H."/>
            <person name="Park Y.-E."/>
            <person name="Jang D.-C."/>
            <person name="Im J.-S."/>
            <person name="Choi J.-G."/>
            <person name="Park H.-J."/>
            <person name="Lee G.-B."/>
            <person name="Lee Y.-G."/>
            <person name="Hong S.-Y."/>
            <person name="Cho K."/>
            <person name="Sohn K.H."/>
        </authorList>
    </citation>
    <scope>NUCLEOTIDE SEQUENCE</scope>
    <source>
        <strain evidence="1">KR_2_A2</strain>
    </source>
</reference>
<proteinExistence type="predicted"/>
<dbReference type="Proteomes" id="UP000704712">
    <property type="component" value="Unassembled WGS sequence"/>
</dbReference>
<comment type="caution">
    <text evidence="1">The sequence shown here is derived from an EMBL/GenBank/DDBJ whole genome shotgun (WGS) entry which is preliminary data.</text>
</comment>
<evidence type="ECO:0000313" key="1">
    <source>
        <dbReference type="EMBL" id="KAF4128300.1"/>
    </source>
</evidence>
<name>A0A8S9TIZ9_PHYIN</name>
<evidence type="ECO:0000313" key="2">
    <source>
        <dbReference type="Proteomes" id="UP000704712"/>
    </source>
</evidence>